<dbReference type="EMBL" id="JBJURJ010000031">
    <property type="protein sequence ID" value="MFM9332443.1"/>
    <property type="molecule type" value="Genomic_DNA"/>
</dbReference>
<accession>A0ACC7P5W5</accession>
<keyword evidence="2" id="KW-1185">Reference proteome</keyword>
<organism evidence="1 2">
    <name type="scientific">Paenibacillus mesotrionivorans</name>
    <dbReference type="NCBI Taxonomy" id="3160968"/>
    <lineage>
        <taxon>Bacteria</taxon>
        <taxon>Bacillati</taxon>
        <taxon>Bacillota</taxon>
        <taxon>Bacilli</taxon>
        <taxon>Bacillales</taxon>
        <taxon>Paenibacillaceae</taxon>
        <taxon>Paenibacillus</taxon>
    </lineage>
</organism>
<evidence type="ECO:0000313" key="2">
    <source>
        <dbReference type="Proteomes" id="UP001631969"/>
    </source>
</evidence>
<gene>
    <name evidence="1" type="ORF">ACI1P1_29525</name>
</gene>
<sequence>MTLPEQSQSDREISYRIGWKKGKIHVSDQTSREAVQSFPAHNAPHPDTNDIHNHDPLLGLIWKSAPYPGWKAVFWAAAVLPAAGFAAVVWLVSRLTEG</sequence>
<comment type="caution">
    <text evidence="1">The sequence shown here is derived from an EMBL/GenBank/DDBJ whole genome shotgun (WGS) entry which is preliminary data.</text>
</comment>
<protein>
    <submittedName>
        <fullName evidence="1">Uncharacterized protein</fullName>
    </submittedName>
</protein>
<evidence type="ECO:0000313" key="1">
    <source>
        <dbReference type="EMBL" id="MFM9332443.1"/>
    </source>
</evidence>
<reference evidence="1" key="1">
    <citation type="submission" date="2024-12" db="EMBL/GenBank/DDBJ databases">
        <authorList>
            <person name="Wu N."/>
        </authorList>
    </citation>
    <scope>NUCLEOTIDE SEQUENCE</scope>
    <source>
        <strain evidence="1">P15</strain>
    </source>
</reference>
<proteinExistence type="predicted"/>
<name>A0ACC7P5W5_9BACL</name>
<dbReference type="Proteomes" id="UP001631969">
    <property type="component" value="Unassembled WGS sequence"/>
</dbReference>